<protein>
    <submittedName>
        <fullName evidence="1">Uncharacterized protein</fullName>
    </submittedName>
</protein>
<keyword evidence="2" id="KW-1185">Reference proteome</keyword>
<proteinExistence type="predicted"/>
<dbReference type="EMBL" id="AGZR01000006">
    <property type="protein sequence ID" value="EPD32876.1"/>
    <property type="molecule type" value="Genomic_DNA"/>
</dbReference>
<sequence length="141" mass="15775">MNANKKLSRKVKVETLTRKVYICQDCDWFAEYDDSTGLATCYFCGTVWGWCDGEITTGMIGEEYDMNVYDVSGEVIETVPFSKAKAHSKECTRCRGTGFLVMQGIGCQTYISCGDCEGHGWIPDPKYDWTKASEEANGGQR</sequence>
<reference evidence="1 2" key="1">
    <citation type="submission" date="2013-04" db="EMBL/GenBank/DDBJ databases">
        <title>The Genome Sequence of Propionimicrobium lymphophilum ACS-093-V-SCH5.</title>
        <authorList>
            <consortium name="The Broad Institute Genomics Platform"/>
            <person name="Earl A."/>
            <person name="Ward D."/>
            <person name="Feldgarden M."/>
            <person name="Gevers D."/>
            <person name="Saerens B."/>
            <person name="Vaneechoutte M."/>
            <person name="Walker B."/>
            <person name="Young S."/>
            <person name="Zeng Q."/>
            <person name="Gargeya S."/>
            <person name="Fitzgerald M."/>
            <person name="Haas B."/>
            <person name="Abouelleil A."/>
            <person name="Allen A.W."/>
            <person name="Alvarado L."/>
            <person name="Arachchi H.M."/>
            <person name="Berlin A.M."/>
            <person name="Chapman S.B."/>
            <person name="Gainer-Dewar J."/>
            <person name="Goldberg J."/>
            <person name="Griggs A."/>
            <person name="Gujja S."/>
            <person name="Hansen M."/>
            <person name="Howarth C."/>
            <person name="Imamovic A."/>
            <person name="Ireland A."/>
            <person name="Larimer J."/>
            <person name="McCowan C."/>
            <person name="Murphy C."/>
            <person name="Pearson M."/>
            <person name="Poon T.W."/>
            <person name="Priest M."/>
            <person name="Roberts A."/>
            <person name="Saif S."/>
            <person name="Shea T."/>
            <person name="Sisk P."/>
            <person name="Sykes S."/>
            <person name="Wortman J."/>
            <person name="Nusbaum C."/>
            <person name="Birren B."/>
        </authorList>
    </citation>
    <scope>NUCLEOTIDE SEQUENCE [LARGE SCALE GENOMIC DNA]</scope>
    <source>
        <strain evidence="1 2">ACS-093-V-SCH5</strain>
    </source>
</reference>
<dbReference type="InterPro" id="IPR036410">
    <property type="entry name" value="HSP_DnaJ_Cys-rich_dom_sf"/>
</dbReference>
<organism evidence="1 2">
    <name type="scientific">Propionimicrobium lymphophilum ACS-093-V-SCH5</name>
    <dbReference type="NCBI Taxonomy" id="883161"/>
    <lineage>
        <taxon>Bacteria</taxon>
        <taxon>Bacillati</taxon>
        <taxon>Actinomycetota</taxon>
        <taxon>Actinomycetes</taxon>
        <taxon>Propionibacteriales</taxon>
        <taxon>Propionibacteriaceae</taxon>
        <taxon>Propionimicrobium</taxon>
    </lineage>
</organism>
<evidence type="ECO:0000313" key="2">
    <source>
        <dbReference type="Proteomes" id="UP000014417"/>
    </source>
</evidence>
<dbReference type="AlphaFoldDB" id="S2W160"/>
<evidence type="ECO:0000313" key="1">
    <source>
        <dbReference type="EMBL" id="EPD32876.1"/>
    </source>
</evidence>
<dbReference type="HOGENOM" id="CLU_1823629_0_0_11"/>
<dbReference type="Proteomes" id="UP000014417">
    <property type="component" value="Unassembled WGS sequence"/>
</dbReference>
<accession>S2W160</accession>
<comment type="caution">
    <text evidence="1">The sequence shown here is derived from an EMBL/GenBank/DDBJ whole genome shotgun (WGS) entry which is preliminary data.</text>
</comment>
<gene>
    <name evidence="1" type="ORF">HMPREF9306_01184</name>
</gene>
<dbReference type="STRING" id="883161.HMPREF9306_01184"/>
<dbReference type="SUPFAM" id="SSF57938">
    <property type="entry name" value="DnaJ/Hsp40 cysteine-rich domain"/>
    <property type="match status" value="1"/>
</dbReference>
<name>S2W160_9ACTN</name>